<organism evidence="1 2">
    <name type="scientific">Dyadobacter koreensis</name>
    <dbReference type="NCBI Taxonomy" id="408657"/>
    <lineage>
        <taxon>Bacteria</taxon>
        <taxon>Pseudomonadati</taxon>
        <taxon>Bacteroidota</taxon>
        <taxon>Cytophagia</taxon>
        <taxon>Cytophagales</taxon>
        <taxon>Spirosomataceae</taxon>
        <taxon>Dyadobacter</taxon>
    </lineage>
</organism>
<name>A0A1H7B709_9BACT</name>
<reference evidence="1 2" key="1">
    <citation type="submission" date="2016-10" db="EMBL/GenBank/DDBJ databases">
        <authorList>
            <person name="de Groot N.N."/>
        </authorList>
    </citation>
    <scope>NUCLEOTIDE SEQUENCE [LARGE SCALE GENOMIC DNA]</scope>
    <source>
        <strain evidence="1 2">DSM 19938</strain>
    </source>
</reference>
<dbReference type="STRING" id="408657.SAMN04487995_5961"/>
<protein>
    <submittedName>
        <fullName evidence="1">Uncharacterized protein</fullName>
    </submittedName>
</protein>
<evidence type="ECO:0000313" key="2">
    <source>
        <dbReference type="Proteomes" id="UP000199532"/>
    </source>
</evidence>
<accession>A0A1H7B709</accession>
<dbReference type="Proteomes" id="UP000199532">
    <property type="component" value="Unassembled WGS sequence"/>
</dbReference>
<gene>
    <name evidence="1" type="ORF">SAMN04487995_5961</name>
</gene>
<dbReference type="AlphaFoldDB" id="A0A1H7B709"/>
<sequence>MPNTFGTLSKALETGPLVSLFFLSCYLGKNISTIFMAVINVANITTITINCNLAYLRSLDWMPSFYTFDSTHIRQNVSQILAEIALRKYFNWELIPVALLKVPM</sequence>
<dbReference type="EMBL" id="FNXY01000011">
    <property type="protein sequence ID" value="SEJ69195.1"/>
    <property type="molecule type" value="Genomic_DNA"/>
</dbReference>
<keyword evidence="2" id="KW-1185">Reference proteome</keyword>
<proteinExistence type="predicted"/>
<evidence type="ECO:0000313" key="1">
    <source>
        <dbReference type="EMBL" id="SEJ69195.1"/>
    </source>
</evidence>
<dbReference type="RefSeq" id="WP_143072174.1">
    <property type="nucleotide sequence ID" value="NZ_FNXY01000011.1"/>
</dbReference>